<dbReference type="InterPro" id="IPR009081">
    <property type="entry name" value="PP-bd_ACP"/>
</dbReference>
<dbReference type="Pfam" id="PF00550">
    <property type="entry name" value="PP-binding"/>
    <property type="match status" value="2"/>
</dbReference>
<evidence type="ECO:0000313" key="6">
    <source>
        <dbReference type="EMBL" id="MBB1244404.1"/>
    </source>
</evidence>
<dbReference type="NCBIfam" id="TIGR01733">
    <property type="entry name" value="AA-adenyl-dom"/>
    <property type="match status" value="1"/>
</dbReference>
<dbReference type="InterPro" id="IPR020806">
    <property type="entry name" value="PKS_PP-bd"/>
</dbReference>
<keyword evidence="3" id="KW-0597">Phosphoprotein</keyword>
<protein>
    <submittedName>
        <fullName evidence="6">Amino acid adenylation domain-containing protein</fullName>
    </submittedName>
</protein>
<dbReference type="InterPro" id="IPR036736">
    <property type="entry name" value="ACP-like_sf"/>
</dbReference>
<dbReference type="Gene3D" id="3.30.559.30">
    <property type="entry name" value="Nonribosomal peptide synthetase, condensation domain"/>
    <property type="match status" value="3"/>
</dbReference>
<feature type="region of interest" description="Disordered" evidence="4">
    <location>
        <begin position="2290"/>
        <end position="2319"/>
    </location>
</feature>
<evidence type="ECO:0000256" key="2">
    <source>
        <dbReference type="ARBA" id="ARBA00022450"/>
    </source>
</evidence>
<organism evidence="6 7">
    <name type="scientific">Streptomyces durbertensis</name>
    <dbReference type="NCBI Taxonomy" id="2448886"/>
    <lineage>
        <taxon>Bacteria</taxon>
        <taxon>Bacillati</taxon>
        <taxon>Actinomycetota</taxon>
        <taxon>Actinomycetes</taxon>
        <taxon>Kitasatosporales</taxon>
        <taxon>Streptomycetaceae</taxon>
        <taxon>Streptomyces</taxon>
    </lineage>
</organism>
<comment type="cofactor">
    <cofactor evidence="1">
        <name>pantetheine 4'-phosphate</name>
        <dbReference type="ChEBI" id="CHEBI:47942"/>
    </cofactor>
</comment>
<dbReference type="InterPro" id="IPR020845">
    <property type="entry name" value="AMP-binding_CS"/>
</dbReference>
<evidence type="ECO:0000259" key="5">
    <source>
        <dbReference type="PROSITE" id="PS50075"/>
    </source>
</evidence>
<feature type="region of interest" description="Disordered" evidence="4">
    <location>
        <begin position="1121"/>
        <end position="1140"/>
    </location>
</feature>
<dbReference type="SUPFAM" id="SSF47336">
    <property type="entry name" value="ACP-like"/>
    <property type="match status" value="2"/>
</dbReference>
<feature type="region of interest" description="Disordered" evidence="4">
    <location>
        <begin position="96"/>
        <end position="122"/>
    </location>
</feature>
<dbReference type="Gene3D" id="3.40.50.1820">
    <property type="entry name" value="alpha/beta hydrolase"/>
    <property type="match status" value="1"/>
</dbReference>
<accession>A0ABR6EGE1</accession>
<dbReference type="PANTHER" id="PTHR45527">
    <property type="entry name" value="NONRIBOSOMAL PEPTIDE SYNTHETASE"/>
    <property type="match status" value="1"/>
</dbReference>
<keyword evidence="2" id="KW-0596">Phosphopantetheine</keyword>
<feature type="domain" description="Carrier" evidence="5">
    <location>
        <begin position="1049"/>
        <end position="1121"/>
    </location>
</feature>
<feature type="domain" description="Carrier" evidence="5">
    <location>
        <begin position="2067"/>
        <end position="2142"/>
    </location>
</feature>
<dbReference type="InterPro" id="IPR001242">
    <property type="entry name" value="Condensation_dom"/>
</dbReference>
<feature type="region of interest" description="Disordered" evidence="4">
    <location>
        <begin position="1802"/>
        <end position="1822"/>
    </location>
</feature>
<dbReference type="PROSITE" id="PS50075">
    <property type="entry name" value="CARRIER"/>
    <property type="match status" value="2"/>
</dbReference>
<reference evidence="7" key="1">
    <citation type="journal article" date="2020" name="Syst. Appl. Microbiol.">
        <title>Streptomyces alkaliterrae sp. nov., isolated from an alkaline soil, and emended descriptions of Streptomyces alkaliphilus, Streptomyces calidiresistens and Streptomyces durbertensis.</title>
        <authorList>
            <person name="Swiecimska M."/>
            <person name="Golinska P."/>
            <person name="Nouioui I."/>
            <person name="Wypij M."/>
            <person name="Rai M."/>
            <person name="Sangal V."/>
            <person name="Goodfellow M."/>
        </authorList>
    </citation>
    <scope>NUCLEOTIDE SEQUENCE [LARGE SCALE GENOMIC DNA]</scope>
    <source>
        <strain evidence="7">DSM 104538</strain>
    </source>
</reference>
<feature type="region of interest" description="Disordered" evidence="4">
    <location>
        <begin position="1580"/>
        <end position="1608"/>
    </location>
</feature>
<evidence type="ECO:0000256" key="1">
    <source>
        <dbReference type="ARBA" id="ARBA00001957"/>
    </source>
</evidence>
<dbReference type="Proteomes" id="UP000766698">
    <property type="component" value="Unassembled WGS sequence"/>
</dbReference>
<dbReference type="InterPro" id="IPR045851">
    <property type="entry name" value="AMP-bd_C_sf"/>
</dbReference>
<dbReference type="InterPro" id="IPR029058">
    <property type="entry name" value="AB_hydrolase_fold"/>
</dbReference>
<dbReference type="InterPro" id="IPR020802">
    <property type="entry name" value="TesA-like"/>
</dbReference>
<name>A0ABR6EGE1_9ACTN</name>
<dbReference type="Pfam" id="PF00975">
    <property type="entry name" value="Thioesterase"/>
    <property type="match status" value="1"/>
</dbReference>
<evidence type="ECO:0000313" key="7">
    <source>
        <dbReference type="Proteomes" id="UP000766698"/>
    </source>
</evidence>
<gene>
    <name evidence="6" type="ORF">GL263_12655</name>
</gene>
<dbReference type="Gene3D" id="1.10.1200.10">
    <property type="entry name" value="ACP-like"/>
    <property type="match status" value="2"/>
</dbReference>
<dbReference type="PROSITE" id="PS00455">
    <property type="entry name" value="AMP_BINDING"/>
    <property type="match status" value="1"/>
</dbReference>
<feature type="compositionally biased region" description="Basic and acidic residues" evidence="4">
    <location>
        <begin position="107"/>
        <end position="116"/>
    </location>
</feature>
<dbReference type="InterPro" id="IPR000873">
    <property type="entry name" value="AMP-dep_synth/lig_dom"/>
</dbReference>
<dbReference type="SUPFAM" id="SSF53474">
    <property type="entry name" value="alpha/beta-Hydrolases"/>
    <property type="match status" value="1"/>
</dbReference>
<dbReference type="InterPro" id="IPR001031">
    <property type="entry name" value="Thioesterase"/>
</dbReference>
<dbReference type="Pfam" id="PF00501">
    <property type="entry name" value="AMP-binding"/>
    <property type="match status" value="1"/>
</dbReference>
<dbReference type="SUPFAM" id="SSF52777">
    <property type="entry name" value="CoA-dependent acyltransferases"/>
    <property type="match status" value="6"/>
</dbReference>
<feature type="region of interest" description="Disordered" evidence="4">
    <location>
        <begin position="999"/>
        <end position="1048"/>
    </location>
</feature>
<dbReference type="PANTHER" id="PTHR45527:SF1">
    <property type="entry name" value="FATTY ACID SYNTHASE"/>
    <property type="match status" value="1"/>
</dbReference>
<dbReference type="Gene3D" id="3.30.559.10">
    <property type="entry name" value="Chloramphenicol acetyltransferase-like domain"/>
    <property type="match status" value="3"/>
</dbReference>
<dbReference type="InterPro" id="IPR006162">
    <property type="entry name" value="Ppantetheine_attach_site"/>
</dbReference>
<dbReference type="SMART" id="SM00824">
    <property type="entry name" value="PKS_TE"/>
    <property type="match status" value="1"/>
</dbReference>
<dbReference type="SMART" id="SM00823">
    <property type="entry name" value="PKS_PP"/>
    <property type="match status" value="2"/>
</dbReference>
<comment type="caution">
    <text evidence="6">The sequence shown here is derived from an EMBL/GenBank/DDBJ whole genome shotgun (WGS) entry which is preliminary data.</text>
</comment>
<evidence type="ECO:0000256" key="4">
    <source>
        <dbReference type="SAM" id="MobiDB-lite"/>
    </source>
</evidence>
<dbReference type="RefSeq" id="WP_182855764.1">
    <property type="nucleotide sequence ID" value="NZ_WMLF01000152.1"/>
</dbReference>
<dbReference type="InterPro" id="IPR023213">
    <property type="entry name" value="CAT-like_dom_sf"/>
</dbReference>
<dbReference type="Pfam" id="PF00668">
    <property type="entry name" value="Condensation"/>
    <property type="match status" value="3"/>
</dbReference>
<dbReference type="InterPro" id="IPR010071">
    <property type="entry name" value="AA_adenyl_dom"/>
</dbReference>
<sequence length="2438" mass="263216">MTNDISAGMLTDVRPASAGTEPAGDAPTPARRTPLTEEQLGLLVEHRANPAASPYNVPLAVDLRGPLDPAALDRALTALTRRHPMLSARVVDDGGLPELELLPGRRPPLERGDRPLGTDARATGCDSTMLLATARRELDLERDGVLRAVLLRHDERHHTLLLVIHHLVLDGESTGILLADLVAAYQHGELPTEGPAEFADYAAERAETAGREDHRALEAYWRERLSDADTVVDFPLDTPRPAESPGGNAADGAPREGLVSVEVDAALSAEISRFSREHRAGSASVLLAAYLKALATYARQQAPTVAVPLGVRGDLRFEETVGYFVRTLLVRCPDQGELTAADFVSRVQTELARAVDHSRLPFPRIARLLPGADRAAPDEAFNCTFVMHSWADPSASAEGLRLPNGLCVRWREDVPTPGLGLLTLELYEGEGRVRGRLKYDAARIAAGTAEAFTDHVLALAAQFVREPGRPVLELDGLSGRARATLDRLNATDHPIPDVDVDTLIRRRAADQPDLVAVEFGDRTWTYRQLDQHVDAYAAGLLSHGVRAGDLVGVMVPRTDEAVAVLLAVLRVGAAYVPIDPAHPEARRRHVVDSSGMRTVLVDATTEDLCPRGPDPVRVETLAVPRSLPTAAPSAGGPTADSALHVLYTSGSTGLPKGVQLSHRALATDVLAAVRHFDVKPSDAMLLKAPFTFDVSAHEMLVALVAGARLVVAPPDAERDPDLLAETLDRHGVTVLHLVPSQLRLLLDAEAFPANRTLRTVVSTGESLPNELRVAFEALHPARLHNAYGPTETSYSTVFSWPRGDDGLWTRRAEVPIGVPFDNIRCHVLDERQQPLPPGAPGELWIGGGTVSDGYLGDPERTADRYRLLDLGDNRPGPVYRTGDLVRLLPDGSLTHLGRLDDQVKINGNRVELGDVRAAVMAVAGVTDATVQVSRHAAGSLQLTAYLVPAELDVAAVRRELRRTLPSHMVPAHLSPVERIPLLPNGKTDRQELARIAAASGNHENAALQRAAQPPTEESPRPRTGEAPQPRAEETAPLRAGDAAPVRQADNARGVLPALRRVWAELLGSAADDAQFFEAGGDSILAMQLVSRMRREGHTLTIRDVYRNPVLADLADHLDAVAPPSTDTPARTAGPAPAPAGGRPLAPVQAWFFRHIRTDNHQWNQSVLLELKRPVEAAALRLALQAVVTAHPALSARFEPGDGSHGTGRMLDGAPFAAEPPREVLWERDYAGDRELDEVLEAVEGSLSPLDGVHVRAVLAHDRAGGGDLLLIAVHHLVVDGVSWRVLLEDLEQALDALADDALPVLPPEACGYGEWVDSLPAVAGRPGEAEYWLALAERRAAAHTLLLTTPAPDEQDIRRVEFSLDEEATQQLIGPLPKRLGLPVHHLMTGAFAQALARWRGTSTVTFDVETHGRHGRDDLFRTVGWFTAIHPVVVTAARVRDPEDFVSEAGRELSAVPEGGVGFGACREYSSDTRVRETLRELPPALVCFNYYGQADQLSPAGRFHMSGRPIPREHSAHCERVYGIEVYGIVHDGRLRMGMTWVPSPADGVDEDAVEALVAQLRWVLATLSGADPRNVLSTEITAPGQPAAERRRNRGAPAAPRRETVPVTAQQHGLLLDALAHQGTGRYVEQLHWRWHGPLDTERFTAAWHAVFRTEAVLRSAFDWQEAPRLVLHDHVRPEVTRLAHGDADWDALLESDRLRGFDLRRPGLLRATVLDDQPAPDGGTSARVLLTFHHVLLDGWSVSLLIQRFYRAYLAGGELPNGERRPDVRDYSRWLHAQETGPAREFWSEAIPEGPLAIRPGLPGEPTGQRGSGRAQTRLTSAEADRLRTWAATHAATESSALNTAWALLLSRLRGTPGPVRVGFGVTVSGRGIPLDGVEGLPGLLMNSLPMAVEVDPTSTVPALLAALRDRALDMASYEWVSTGQIHEWSGREAGERLVESLVVLENYPRSQDGLEAALAEHGVRVELPDAAGSETAFPVSLLAYRDMDGGLVLAAVHDRARLADADAARLVELCARLLVELPQRADDQTTVADVLETLPDSALPRMAERAEPEADRRSGQQWPKGVDVQPLVEAWQAVFGSRKVTAGDHFFEAGGHSLLAMKLLRELADRTGRNLRLDDLLSHPTAGQLAELLAAEPPESGGGVLVPLREGTDPDAGTVYLVHPPGGQVACYAQLARSYQGPERIVGIRDPRVDDSEPEHLTTTQLADLYLDSLRPALEAGQRVVLGGFSGGGVIAYEIAQQAAAEGWQPPLVVMVDAGAPDGELTDADADGSFAARLRAVAEGTTARPGHVAEPVETTEGRDSVAAKTTDTPAEEPADADAYLAELAQIADWMRGDGGGDPVALMADCVEAVQRYRPEPYPGPVTVLRAGDTGFGRGTEYDESDRYHGRPGLGWEDHCEDLAIRVVPGNHVTMMTGDNVRTLARVLAAAVRN</sequence>
<dbReference type="SUPFAM" id="SSF56801">
    <property type="entry name" value="Acetyl-CoA synthetase-like"/>
    <property type="match status" value="1"/>
</dbReference>
<dbReference type="InterPro" id="IPR042099">
    <property type="entry name" value="ANL_N_sf"/>
</dbReference>
<dbReference type="Gene3D" id="3.40.50.12780">
    <property type="entry name" value="N-terminal domain of ligase-like"/>
    <property type="match status" value="1"/>
</dbReference>
<keyword evidence="7" id="KW-1185">Reference proteome</keyword>
<dbReference type="Gene3D" id="3.30.300.30">
    <property type="match status" value="1"/>
</dbReference>
<dbReference type="PROSITE" id="PS00012">
    <property type="entry name" value="PHOSPHOPANTETHEINE"/>
    <property type="match status" value="2"/>
</dbReference>
<dbReference type="EMBL" id="WMLF01000152">
    <property type="protein sequence ID" value="MBB1244404.1"/>
    <property type="molecule type" value="Genomic_DNA"/>
</dbReference>
<dbReference type="CDD" id="cd05930">
    <property type="entry name" value="A_NRPS"/>
    <property type="match status" value="1"/>
</dbReference>
<evidence type="ECO:0000256" key="3">
    <source>
        <dbReference type="ARBA" id="ARBA00022553"/>
    </source>
</evidence>
<feature type="region of interest" description="Disordered" evidence="4">
    <location>
        <begin position="1"/>
        <end position="32"/>
    </location>
</feature>
<proteinExistence type="predicted"/>